<dbReference type="InterPro" id="IPR010359">
    <property type="entry name" value="IrrE_HExxH"/>
</dbReference>
<evidence type="ECO:0000256" key="3">
    <source>
        <dbReference type="SAM" id="MobiDB-lite"/>
    </source>
</evidence>
<gene>
    <name evidence="5" type="ORF">H9634_07760</name>
</gene>
<accession>A0ABR8WUB4</accession>
<dbReference type="RefSeq" id="WP_191726129.1">
    <property type="nucleotide sequence ID" value="NZ_JACSPY010000006.1"/>
</dbReference>
<dbReference type="SUPFAM" id="SSF47413">
    <property type="entry name" value="lambda repressor-like DNA-binding domains"/>
    <property type="match status" value="1"/>
</dbReference>
<keyword evidence="2" id="KW-0238">DNA-binding</keyword>
<dbReference type="Gene3D" id="1.10.260.40">
    <property type="entry name" value="lambda repressor-like DNA-binding domains"/>
    <property type="match status" value="1"/>
</dbReference>
<dbReference type="CDD" id="cd00093">
    <property type="entry name" value="HTH_XRE"/>
    <property type="match status" value="1"/>
</dbReference>
<evidence type="ECO:0000313" key="5">
    <source>
        <dbReference type="EMBL" id="MBD8020674.1"/>
    </source>
</evidence>
<feature type="region of interest" description="Disordered" evidence="3">
    <location>
        <begin position="1"/>
        <end position="53"/>
    </location>
</feature>
<dbReference type="PROSITE" id="PS50943">
    <property type="entry name" value="HTH_CROC1"/>
    <property type="match status" value="1"/>
</dbReference>
<dbReference type="InterPro" id="IPR050807">
    <property type="entry name" value="TransReg_Diox_bact_type"/>
</dbReference>
<keyword evidence="6" id="KW-1185">Reference proteome</keyword>
<sequence length="526" mass="58134">MSNIIRSEATTASRTPGAASSRAPGAASLRTPATASGAGATASSAGTWGEQPAGADALSIGQKVRHYRRRKKLTLDELGRRVDRAASQISTIENGKREPSLSMLAALAKALDTTTDALLDPEPVDERSALELELERAQSSPLYTSLQLPQVRAKSLPQDALEAIVGLQRQLSQLVRRRAATPEEARRANKRLREDMRARHNYFASLEQTAAELLDVIDYDDGPLRQAQAARLAEHLGFSLHYVSDLPKSTRSVTDTKNKRLYLSNQDLAEHDPRSYLLTALASHILGHQPPHDYGEFLSQRVEANYLSAALLLPESAAVPFLTEAKKNRRISLEELRDFFGVSYETAAHRFTNLATEHLSLPVHFMKVHSSGTIHKAYSNDGLPFPTDPLGAIEGQYGCKRFTSRQVFTVSDRFSPYFQYTDTPKGTYWCTARVLPGAGDFSVSLGVPFQHVRWFDGRETTKRSQSRCPDPSCCREAPDELEEKWADASWPSARMHASLLAALPPGVFPGVDTTEVYEFLERRSGE</sequence>
<proteinExistence type="inferred from homology"/>
<feature type="compositionally biased region" description="Low complexity" evidence="3">
    <location>
        <begin position="16"/>
        <end position="47"/>
    </location>
</feature>
<dbReference type="SMART" id="SM00530">
    <property type="entry name" value="HTH_XRE"/>
    <property type="match status" value="1"/>
</dbReference>
<dbReference type="PANTHER" id="PTHR46797:SF1">
    <property type="entry name" value="METHYLPHOSPHONATE SYNTHASE"/>
    <property type="match status" value="1"/>
</dbReference>
<dbReference type="EMBL" id="JACSPY010000006">
    <property type="protein sequence ID" value="MBD8020674.1"/>
    <property type="molecule type" value="Genomic_DNA"/>
</dbReference>
<protein>
    <submittedName>
        <fullName evidence="5">Helix-turn-helix domain-containing protein</fullName>
    </submittedName>
</protein>
<evidence type="ECO:0000256" key="1">
    <source>
        <dbReference type="ARBA" id="ARBA00007227"/>
    </source>
</evidence>
<dbReference type="Pfam" id="PF13560">
    <property type="entry name" value="HTH_31"/>
    <property type="match status" value="1"/>
</dbReference>
<feature type="compositionally biased region" description="Polar residues" evidence="3">
    <location>
        <begin position="1"/>
        <end position="14"/>
    </location>
</feature>
<evidence type="ECO:0000313" key="6">
    <source>
        <dbReference type="Proteomes" id="UP000651517"/>
    </source>
</evidence>
<dbReference type="InterPro" id="IPR010982">
    <property type="entry name" value="Lambda_DNA-bd_dom_sf"/>
</dbReference>
<dbReference type="PANTHER" id="PTHR46797">
    <property type="entry name" value="HTH-TYPE TRANSCRIPTIONAL REGULATOR"/>
    <property type="match status" value="1"/>
</dbReference>
<comment type="similarity">
    <text evidence="1">Belongs to the short-chain fatty acyl-CoA assimilation regulator (ScfR) family.</text>
</comment>
<comment type="caution">
    <text evidence="5">The sequence shown here is derived from an EMBL/GenBank/DDBJ whole genome shotgun (WGS) entry which is preliminary data.</text>
</comment>
<name>A0ABR8WUB4_9MICO</name>
<dbReference type="Proteomes" id="UP000651517">
    <property type="component" value="Unassembled WGS sequence"/>
</dbReference>
<dbReference type="Pfam" id="PF06114">
    <property type="entry name" value="Peptidase_M78"/>
    <property type="match status" value="1"/>
</dbReference>
<dbReference type="InterPro" id="IPR001387">
    <property type="entry name" value="Cro/C1-type_HTH"/>
</dbReference>
<evidence type="ECO:0000259" key="4">
    <source>
        <dbReference type="PROSITE" id="PS50943"/>
    </source>
</evidence>
<feature type="domain" description="HTH cro/C1-type" evidence="4">
    <location>
        <begin position="64"/>
        <end position="118"/>
    </location>
</feature>
<evidence type="ECO:0000256" key="2">
    <source>
        <dbReference type="ARBA" id="ARBA00023125"/>
    </source>
</evidence>
<reference evidence="5 6" key="1">
    <citation type="submission" date="2020-08" db="EMBL/GenBank/DDBJ databases">
        <title>A Genomic Blueprint of the Chicken Gut Microbiome.</title>
        <authorList>
            <person name="Gilroy R."/>
            <person name="Ravi A."/>
            <person name="Getino M."/>
            <person name="Pursley I."/>
            <person name="Horton D.L."/>
            <person name="Alikhan N.-F."/>
            <person name="Baker D."/>
            <person name="Gharbi K."/>
            <person name="Hall N."/>
            <person name="Watson M."/>
            <person name="Adriaenssens E.M."/>
            <person name="Foster-Nyarko E."/>
            <person name="Jarju S."/>
            <person name="Secka A."/>
            <person name="Antonio M."/>
            <person name="Oren A."/>
            <person name="Chaudhuri R."/>
            <person name="La Ragione R.M."/>
            <person name="Hildebrand F."/>
            <person name="Pallen M.J."/>
        </authorList>
    </citation>
    <scope>NUCLEOTIDE SEQUENCE [LARGE SCALE GENOMIC DNA]</scope>
    <source>
        <strain evidence="5 6">Re57</strain>
    </source>
</reference>
<organism evidence="5 6">
    <name type="scientific">Brevibacterium gallinarum</name>
    <dbReference type="NCBI Taxonomy" id="2762220"/>
    <lineage>
        <taxon>Bacteria</taxon>
        <taxon>Bacillati</taxon>
        <taxon>Actinomycetota</taxon>
        <taxon>Actinomycetes</taxon>
        <taxon>Micrococcales</taxon>
        <taxon>Brevibacteriaceae</taxon>
        <taxon>Brevibacterium</taxon>
    </lineage>
</organism>